<dbReference type="Proteomes" id="UP001370590">
    <property type="component" value="Unassembled WGS sequence"/>
</dbReference>
<dbReference type="InterPro" id="IPR000600">
    <property type="entry name" value="ROK"/>
</dbReference>
<comment type="catalytic activity">
    <reaction evidence="7">
        <text>D-fructose + ATP = D-fructose 6-phosphate + ADP + H(+)</text>
        <dbReference type="Rhea" id="RHEA:16125"/>
        <dbReference type="ChEBI" id="CHEBI:15378"/>
        <dbReference type="ChEBI" id="CHEBI:30616"/>
        <dbReference type="ChEBI" id="CHEBI:37721"/>
        <dbReference type="ChEBI" id="CHEBI:61527"/>
        <dbReference type="ChEBI" id="CHEBI:456216"/>
        <dbReference type="EC" id="2.7.1.4"/>
    </reaction>
</comment>
<keyword evidence="5" id="KW-0460">Magnesium</keyword>
<keyword evidence="4" id="KW-0862">Zinc</keyword>
<dbReference type="SUPFAM" id="SSF53067">
    <property type="entry name" value="Actin-like ATPase domain"/>
    <property type="match status" value="2"/>
</dbReference>
<dbReference type="EC" id="2.7.1.4" evidence="6"/>
<evidence type="ECO:0000256" key="6">
    <source>
        <dbReference type="ARBA" id="ARBA00038887"/>
    </source>
</evidence>
<sequence>MLLLGSIEFRDEDVTCAVGDGHVKIIDKVEFPLTDPKTTLGNVIRYFQKFDDVKAIGVSSFGPLELRNYSSKYGYILDSSRPQWSNVNLLGTLKQYLKVPISFTTDVNSTAYGEYITSVLANHPVLSLVYITISKGVGAGIVNDGELIGYQGSPEIGHIYPERHPDDQTFKGTCPYQGDCLEGLVAEPAFEARFGKSYKEISMFEPIWDIVAYYIAQSAIQATLLMRPQKIILGGDIVNEVELQKIKQQFQKLLNNYVDVGPIDDYLVAPSNSSRKLSIIGNLSLAKKEFYSASDVTIE</sequence>
<dbReference type="PANTHER" id="PTHR42742:SF3">
    <property type="entry name" value="FRUCTOKINASE"/>
    <property type="match status" value="1"/>
</dbReference>
<dbReference type="CDD" id="cd24067">
    <property type="entry name" value="ASKHA_NBD_ROK_BsFRK-like"/>
    <property type="match status" value="1"/>
</dbReference>
<evidence type="ECO:0000313" key="9">
    <source>
        <dbReference type="Proteomes" id="UP001370590"/>
    </source>
</evidence>
<name>A0ABU8SJ31_9LACO</name>
<keyword evidence="3" id="KW-0479">Metal-binding</keyword>
<dbReference type="RefSeq" id="WP_339959754.1">
    <property type="nucleotide sequence ID" value="NZ_JAWMWH010000001.1"/>
</dbReference>
<dbReference type="EMBL" id="JAWMWH010000001">
    <property type="protein sequence ID" value="MEJ6399921.1"/>
    <property type="molecule type" value="Genomic_DNA"/>
</dbReference>
<comment type="similarity">
    <text evidence="2">Belongs to the ROK (NagC/XylR) family.</text>
</comment>
<evidence type="ECO:0000256" key="2">
    <source>
        <dbReference type="ARBA" id="ARBA00006479"/>
    </source>
</evidence>
<protein>
    <recommendedName>
        <fullName evidence="6">fructokinase</fullName>
        <ecNumber evidence="6">2.7.1.4</ecNumber>
    </recommendedName>
</protein>
<reference evidence="8 9" key="1">
    <citation type="submission" date="2023-10" db="EMBL/GenBank/DDBJ databases">
        <title>Nicoliella lavandulae sp. nov. isolated from Lavandula angustifolia flowers.</title>
        <authorList>
            <person name="Alcantara C."/>
            <person name="Zuniga M."/>
            <person name="Landete J.M."/>
            <person name="Monedero V."/>
        </authorList>
    </citation>
    <scope>NUCLEOTIDE SEQUENCE [LARGE SCALE GENOMIC DNA]</scope>
    <source>
        <strain evidence="8 9">Es01</strain>
    </source>
</reference>
<evidence type="ECO:0000256" key="1">
    <source>
        <dbReference type="ARBA" id="ARBA00001946"/>
    </source>
</evidence>
<dbReference type="InterPro" id="IPR043129">
    <property type="entry name" value="ATPase_NBD"/>
</dbReference>
<evidence type="ECO:0000256" key="7">
    <source>
        <dbReference type="ARBA" id="ARBA00048451"/>
    </source>
</evidence>
<evidence type="ECO:0000256" key="4">
    <source>
        <dbReference type="ARBA" id="ARBA00022833"/>
    </source>
</evidence>
<dbReference type="Pfam" id="PF00480">
    <property type="entry name" value="ROK"/>
    <property type="match status" value="1"/>
</dbReference>
<proteinExistence type="inferred from homology"/>
<evidence type="ECO:0000313" key="8">
    <source>
        <dbReference type="EMBL" id="MEJ6399921.1"/>
    </source>
</evidence>
<gene>
    <name evidence="8" type="ORF">R4146_01830</name>
</gene>
<accession>A0ABU8SJ31</accession>
<keyword evidence="9" id="KW-1185">Reference proteome</keyword>
<comment type="cofactor">
    <cofactor evidence="1">
        <name>Mg(2+)</name>
        <dbReference type="ChEBI" id="CHEBI:18420"/>
    </cofactor>
</comment>
<dbReference type="Gene3D" id="3.30.420.40">
    <property type="match status" value="2"/>
</dbReference>
<evidence type="ECO:0000256" key="5">
    <source>
        <dbReference type="ARBA" id="ARBA00022842"/>
    </source>
</evidence>
<dbReference type="PANTHER" id="PTHR42742">
    <property type="entry name" value="TRANSCRIPTIONAL REPRESSOR MPRA"/>
    <property type="match status" value="1"/>
</dbReference>
<evidence type="ECO:0000256" key="3">
    <source>
        <dbReference type="ARBA" id="ARBA00022723"/>
    </source>
</evidence>
<organism evidence="8 9">
    <name type="scientific">Nicoliella lavandulae</name>
    <dbReference type="NCBI Taxonomy" id="3082954"/>
    <lineage>
        <taxon>Bacteria</taxon>
        <taxon>Bacillati</taxon>
        <taxon>Bacillota</taxon>
        <taxon>Bacilli</taxon>
        <taxon>Lactobacillales</taxon>
        <taxon>Lactobacillaceae</taxon>
        <taxon>Nicoliella</taxon>
    </lineage>
</organism>
<dbReference type="InterPro" id="IPR051804">
    <property type="entry name" value="Carb_Metab_Reg_Kinase/Isom"/>
</dbReference>
<comment type="caution">
    <text evidence="8">The sequence shown here is derived from an EMBL/GenBank/DDBJ whole genome shotgun (WGS) entry which is preliminary data.</text>
</comment>